<proteinExistence type="inferred from homology"/>
<dbReference type="EMBL" id="JAFCIX010000172">
    <property type="protein sequence ID" value="KAH6597022.1"/>
    <property type="molecule type" value="Genomic_DNA"/>
</dbReference>
<evidence type="ECO:0000313" key="12">
    <source>
        <dbReference type="Proteomes" id="UP001648503"/>
    </source>
</evidence>
<feature type="transmembrane region" description="Helical" evidence="9">
    <location>
        <begin position="238"/>
        <end position="259"/>
    </location>
</feature>
<evidence type="ECO:0000313" key="11">
    <source>
        <dbReference type="EMBL" id="KAH6597022.1"/>
    </source>
</evidence>
<keyword evidence="4" id="KW-0813">Transport</keyword>
<protein>
    <recommendedName>
        <fullName evidence="7">Protein transport protein SEC22</fullName>
    </recommendedName>
</protein>
<evidence type="ECO:0000256" key="1">
    <source>
        <dbReference type="ARBA" id="ARBA00004163"/>
    </source>
</evidence>
<dbReference type="SMART" id="SM01270">
    <property type="entry name" value="Longin"/>
    <property type="match status" value="1"/>
</dbReference>
<evidence type="ECO:0000256" key="6">
    <source>
        <dbReference type="ARBA" id="ARBA00023136"/>
    </source>
</evidence>
<dbReference type="InterPro" id="IPR044565">
    <property type="entry name" value="Sec22"/>
</dbReference>
<feature type="region of interest" description="Disordered" evidence="8">
    <location>
        <begin position="51"/>
        <end position="75"/>
    </location>
</feature>
<keyword evidence="12" id="KW-1185">Reference proteome</keyword>
<gene>
    <name evidence="11" type="ORF">BASA50_004780</name>
</gene>
<feature type="transmembrane region" description="Helical" evidence="9">
    <location>
        <begin position="364"/>
        <end position="385"/>
    </location>
</feature>
<organism evidence="11 12">
    <name type="scientific">Batrachochytrium salamandrivorans</name>
    <dbReference type="NCBI Taxonomy" id="1357716"/>
    <lineage>
        <taxon>Eukaryota</taxon>
        <taxon>Fungi</taxon>
        <taxon>Fungi incertae sedis</taxon>
        <taxon>Chytridiomycota</taxon>
        <taxon>Chytridiomycota incertae sedis</taxon>
        <taxon>Chytridiomycetes</taxon>
        <taxon>Rhizophydiales</taxon>
        <taxon>Rhizophydiales incertae sedis</taxon>
        <taxon>Batrachochytrium</taxon>
    </lineage>
</organism>
<dbReference type="Proteomes" id="UP001648503">
    <property type="component" value="Unassembled WGS sequence"/>
</dbReference>
<keyword evidence="9" id="KW-1133">Transmembrane helix</keyword>
<dbReference type="Pfam" id="PF13774">
    <property type="entry name" value="Longin"/>
    <property type="match status" value="1"/>
</dbReference>
<dbReference type="SUPFAM" id="SSF64356">
    <property type="entry name" value="SNARE-like"/>
    <property type="match status" value="1"/>
</dbReference>
<evidence type="ECO:0000256" key="2">
    <source>
        <dbReference type="ARBA" id="ARBA00004409"/>
    </source>
</evidence>
<comment type="subcellular location">
    <subcellularLocation>
        <location evidence="1">Endoplasmic reticulum membrane</location>
        <topology evidence="1">Single-pass type IV membrane protein</topology>
    </subcellularLocation>
    <subcellularLocation>
        <location evidence="2">Golgi apparatus membrane</location>
        <topology evidence="2">Single-pass type IV membrane protein</topology>
    </subcellularLocation>
</comment>
<sequence>MIRHTLIARESDGLPLVASIENDAPQEPIVDAKKLIKPLIRLLSSYSSVHQHTPSRYNAGTNARSTTDSHKSGAGAASQSYNLPLECTLMADPFVFHYIVDGGAIFVCIADASMPRLLVFSYLLELINEFMVGTNDRSSQWRTASRPYSLIRLEPTLQSIKTRYSNPRALQSRTDLADLSFRVRSIPSMNMSAVLPSEFAAASKVTLGRVVEKVSHAAEQFSVGTGYSEVHRSWRTRYLVVITLCILIADTLFFGQAALAFVRIIRHSKNKGAKIFELVVSNVFVFCIGLLSPILIYQVRQFQTRQPLVPIAAKITLTHACIALAQVLNVLVFPNDLPAWHSSADHISLTPLQQAAMFFRTFSLPAPVVFLKVLYIITVWLVVWAPEGAFKAKSDKLGHME</sequence>
<evidence type="ECO:0000256" key="4">
    <source>
        <dbReference type="ARBA" id="ARBA00022927"/>
    </source>
</evidence>
<evidence type="ECO:0000256" key="5">
    <source>
        <dbReference type="ARBA" id="ARBA00023054"/>
    </source>
</evidence>
<dbReference type="InterPro" id="IPR010908">
    <property type="entry name" value="Longin_dom"/>
</dbReference>
<feature type="domain" description="Longin" evidence="10">
    <location>
        <begin position="6"/>
        <end position="157"/>
    </location>
</feature>
<evidence type="ECO:0000256" key="3">
    <source>
        <dbReference type="ARBA" id="ARBA00008025"/>
    </source>
</evidence>
<feature type="transmembrane region" description="Helical" evidence="9">
    <location>
        <begin position="279"/>
        <end position="299"/>
    </location>
</feature>
<dbReference type="CDD" id="cd14824">
    <property type="entry name" value="Longin"/>
    <property type="match status" value="1"/>
</dbReference>
<feature type="compositionally biased region" description="Polar residues" evidence="8">
    <location>
        <begin position="51"/>
        <end position="66"/>
    </location>
</feature>
<reference evidence="11 12" key="1">
    <citation type="submission" date="2021-02" db="EMBL/GenBank/DDBJ databases">
        <title>Variation within the Batrachochytrium salamandrivorans European outbreak.</title>
        <authorList>
            <person name="Kelly M."/>
            <person name="Pasmans F."/>
            <person name="Shea T.P."/>
            <person name="Munoz J.F."/>
            <person name="Carranza S."/>
            <person name="Cuomo C.A."/>
            <person name="Martel A."/>
        </authorList>
    </citation>
    <scope>NUCLEOTIDE SEQUENCE [LARGE SCALE GENOMIC DNA]</scope>
    <source>
        <strain evidence="11 12">AMFP18/2</strain>
    </source>
</reference>
<evidence type="ECO:0000256" key="8">
    <source>
        <dbReference type="SAM" id="MobiDB-lite"/>
    </source>
</evidence>
<dbReference type="InterPro" id="IPR011012">
    <property type="entry name" value="Longin-like_dom_sf"/>
</dbReference>
<keyword evidence="9" id="KW-0812">Transmembrane</keyword>
<name>A0ABQ8FHU9_9FUNG</name>
<keyword evidence="6 9" id="KW-0472">Membrane</keyword>
<evidence type="ECO:0000256" key="9">
    <source>
        <dbReference type="SAM" id="Phobius"/>
    </source>
</evidence>
<evidence type="ECO:0000256" key="7">
    <source>
        <dbReference type="ARBA" id="ARBA00024249"/>
    </source>
</evidence>
<keyword evidence="5" id="KW-0175">Coiled coil</keyword>
<keyword evidence="4" id="KW-0653">Protein transport</keyword>
<comment type="caution">
    <text evidence="11">The sequence shown here is derived from an EMBL/GenBank/DDBJ whole genome shotgun (WGS) entry which is preliminary data.</text>
</comment>
<comment type="similarity">
    <text evidence="3">Belongs to the synaptobrevin family.</text>
</comment>
<accession>A0ABQ8FHU9</accession>
<dbReference type="PANTHER" id="PTHR45837">
    <property type="entry name" value="VESICLE-TRAFFICKING PROTEIN SEC22B"/>
    <property type="match status" value="1"/>
</dbReference>
<dbReference type="PROSITE" id="PS50859">
    <property type="entry name" value="LONGIN"/>
    <property type="match status" value="1"/>
</dbReference>
<dbReference type="Gene3D" id="3.30.450.50">
    <property type="entry name" value="Longin domain"/>
    <property type="match status" value="1"/>
</dbReference>
<evidence type="ECO:0000259" key="10">
    <source>
        <dbReference type="PROSITE" id="PS50859"/>
    </source>
</evidence>